<keyword evidence="2" id="KW-1185">Reference proteome</keyword>
<dbReference type="AlphaFoldDB" id="A0A830BH96"/>
<protein>
    <submittedName>
        <fullName evidence="1">Uncharacterized protein</fullName>
    </submittedName>
</protein>
<accession>A0A830BH96</accession>
<reference evidence="1" key="1">
    <citation type="submission" date="2020-07" db="EMBL/GenBank/DDBJ databases">
        <title>Ethylene signaling mediates host invasion by parasitic plants.</title>
        <authorList>
            <person name="Yoshida S."/>
        </authorList>
    </citation>
    <scope>NUCLEOTIDE SEQUENCE</scope>
    <source>
        <strain evidence="1">Okayama</strain>
    </source>
</reference>
<sequence length="91" mass="10470">VIPKTLRRRREYYSGPVEPVLTEPWRRRKWTEQMIQSRTRGLAQRLRLQPHAVAARGVSKVGRLGAAMLRHSLPHCSHSRSGSQCQARSDD</sequence>
<feature type="non-terminal residue" evidence="1">
    <location>
        <position position="1"/>
    </location>
</feature>
<evidence type="ECO:0000313" key="1">
    <source>
        <dbReference type="EMBL" id="GFP86950.1"/>
    </source>
</evidence>
<evidence type="ECO:0000313" key="2">
    <source>
        <dbReference type="Proteomes" id="UP000653305"/>
    </source>
</evidence>
<dbReference type="EMBL" id="BMAC01000134">
    <property type="protein sequence ID" value="GFP86950.1"/>
    <property type="molecule type" value="Genomic_DNA"/>
</dbReference>
<dbReference type="Proteomes" id="UP000653305">
    <property type="component" value="Unassembled WGS sequence"/>
</dbReference>
<name>A0A830BH96_9LAMI</name>
<proteinExistence type="predicted"/>
<organism evidence="1 2">
    <name type="scientific">Phtheirospermum japonicum</name>
    <dbReference type="NCBI Taxonomy" id="374723"/>
    <lineage>
        <taxon>Eukaryota</taxon>
        <taxon>Viridiplantae</taxon>
        <taxon>Streptophyta</taxon>
        <taxon>Embryophyta</taxon>
        <taxon>Tracheophyta</taxon>
        <taxon>Spermatophyta</taxon>
        <taxon>Magnoliopsida</taxon>
        <taxon>eudicotyledons</taxon>
        <taxon>Gunneridae</taxon>
        <taxon>Pentapetalae</taxon>
        <taxon>asterids</taxon>
        <taxon>lamiids</taxon>
        <taxon>Lamiales</taxon>
        <taxon>Orobanchaceae</taxon>
        <taxon>Orobanchaceae incertae sedis</taxon>
        <taxon>Phtheirospermum</taxon>
    </lineage>
</organism>
<comment type="caution">
    <text evidence="1">The sequence shown here is derived from an EMBL/GenBank/DDBJ whole genome shotgun (WGS) entry which is preliminary data.</text>
</comment>
<gene>
    <name evidence="1" type="ORF">PHJA_000838800</name>
</gene>